<reference evidence="6 7" key="1">
    <citation type="submission" date="2018-08" db="EMBL/GenBank/DDBJ databases">
        <title>Actinomadura spongicola sp. nov., isolated from marine sponge Leucetta chagosensis.</title>
        <authorList>
            <person name="Li L."/>
            <person name="Lin H.W."/>
        </authorList>
    </citation>
    <scope>NUCLEOTIDE SEQUENCE [LARGE SCALE GENOMIC DNA]</scope>
    <source>
        <strain evidence="6 7">LHW52907</strain>
    </source>
</reference>
<feature type="domain" description="ABC transporter" evidence="5">
    <location>
        <begin position="9"/>
        <end position="227"/>
    </location>
</feature>
<dbReference type="SUPFAM" id="SSF52540">
    <property type="entry name" value="P-loop containing nucleoside triphosphate hydrolases"/>
    <property type="match status" value="1"/>
</dbReference>
<dbReference type="Gene3D" id="3.40.50.300">
    <property type="entry name" value="P-loop containing nucleotide triphosphate hydrolases"/>
    <property type="match status" value="1"/>
</dbReference>
<dbReference type="Proteomes" id="UP000262882">
    <property type="component" value="Unassembled WGS sequence"/>
</dbReference>
<comment type="similarity">
    <text evidence="1">Belongs to the ABC transporter superfamily.</text>
</comment>
<dbReference type="GO" id="GO:0005886">
    <property type="term" value="C:plasma membrane"/>
    <property type="evidence" value="ECO:0007669"/>
    <property type="project" value="TreeGrafter"/>
</dbReference>
<evidence type="ECO:0000256" key="2">
    <source>
        <dbReference type="ARBA" id="ARBA00022448"/>
    </source>
</evidence>
<dbReference type="AlphaFoldDB" id="A0A372GLV1"/>
<dbReference type="InterPro" id="IPR003593">
    <property type="entry name" value="AAA+_ATPase"/>
</dbReference>
<dbReference type="PROSITE" id="PS50893">
    <property type="entry name" value="ABC_TRANSPORTER_2"/>
    <property type="match status" value="1"/>
</dbReference>
<evidence type="ECO:0000259" key="5">
    <source>
        <dbReference type="PROSITE" id="PS50893"/>
    </source>
</evidence>
<dbReference type="GO" id="GO:0016887">
    <property type="term" value="F:ATP hydrolysis activity"/>
    <property type="evidence" value="ECO:0007669"/>
    <property type="project" value="InterPro"/>
</dbReference>
<dbReference type="EMBL" id="QVNQ01000002">
    <property type="protein sequence ID" value="RFS86366.1"/>
    <property type="molecule type" value="Genomic_DNA"/>
</dbReference>
<dbReference type="OrthoDB" id="3266715at2"/>
<keyword evidence="7" id="KW-1185">Reference proteome</keyword>
<keyword evidence="3" id="KW-0547">Nucleotide-binding</keyword>
<protein>
    <submittedName>
        <fullName evidence="6">ABC transporter ATP-binding protein</fullName>
    </submittedName>
</protein>
<evidence type="ECO:0000313" key="7">
    <source>
        <dbReference type="Proteomes" id="UP000262882"/>
    </source>
</evidence>
<dbReference type="PANTHER" id="PTHR24220:SF689">
    <property type="entry name" value="LIPOPROTEIN-RELEASING SYSTEM ATP-BINDING PROTEIN LOLD"/>
    <property type="match status" value="1"/>
</dbReference>
<organism evidence="6 7">
    <name type="scientific">Actinomadura spongiicola</name>
    <dbReference type="NCBI Taxonomy" id="2303421"/>
    <lineage>
        <taxon>Bacteria</taxon>
        <taxon>Bacillati</taxon>
        <taxon>Actinomycetota</taxon>
        <taxon>Actinomycetes</taxon>
        <taxon>Streptosporangiales</taxon>
        <taxon>Thermomonosporaceae</taxon>
        <taxon>Actinomadura</taxon>
    </lineage>
</organism>
<sequence>MKESENAMLEVRGLCYSIAERTILKDVSFGVHQGESVAITGPSGSGKSTLLMCALGLIESQDGSVVVDGEELTGRSARQRADLRRRKMSMVFQFGELLPELSPLENVALPGLLAGKGRKVAYQRANTLLRRLGIPMEETPTSLLSGGERQRTAVARALVTEPSVILADEPTGALDAKSREDVADLLFGLAKQYGCAIVVVTHDPAVARRADRQFKLEAAELMEMAPQ</sequence>
<dbReference type="PANTHER" id="PTHR24220">
    <property type="entry name" value="IMPORT ATP-BINDING PROTEIN"/>
    <property type="match status" value="1"/>
</dbReference>
<evidence type="ECO:0000313" key="6">
    <source>
        <dbReference type="EMBL" id="RFS86366.1"/>
    </source>
</evidence>
<name>A0A372GLV1_9ACTN</name>
<keyword evidence="2" id="KW-0813">Transport</keyword>
<dbReference type="InterPro" id="IPR017911">
    <property type="entry name" value="MacB-like_ATP-bd"/>
</dbReference>
<evidence type="ECO:0000256" key="1">
    <source>
        <dbReference type="ARBA" id="ARBA00005417"/>
    </source>
</evidence>
<dbReference type="GO" id="GO:0005524">
    <property type="term" value="F:ATP binding"/>
    <property type="evidence" value="ECO:0007669"/>
    <property type="project" value="UniProtKB-KW"/>
</dbReference>
<proteinExistence type="inferred from homology"/>
<dbReference type="InterPro" id="IPR027417">
    <property type="entry name" value="P-loop_NTPase"/>
</dbReference>
<evidence type="ECO:0000256" key="3">
    <source>
        <dbReference type="ARBA" id="ARBA00022741"/>
    </source>
</evidence>
<dbReference type="CDD" id="cd03255">
    <property type="entry name" value="ABC_MJ0796_LolCDE_FtsE"/>
    <property type="match status" value="1"/>
</dbReference>
<dbReference type="InterPro" id="IPR003439">
    <property type="entry name" value="ABC_transporter-like_ATP-bd"/>
</dbReference>
<dbReference type="Pfam" id="PF00005">
    <property type="entry name" value="ABC_tran"/>
    <property type="match status" value="1"/>
</dbReference>
<dbReference type="GO" id="GO:0022857">
    <property type="term" value="F:transmembrane transporter activity"/>
    <property type="evidence" value="ECO:0007669"/>
    <property type="project" value="TreeGrafter"/>
</dbReference>
<gene>
    <name evidence="6" type="ORF">D0T12_07155</name>
</gene>
<dbReference type="SMART" id="SM00382">
    <property type="entry name" value="AAA"/>
    <property type="match status" value="1"/>
</dbReference>
<comment type="caution">
    <text evidence="6">The sequence shown here is derived from an EMBL/GenBank/DDBJ whole genome shotgun (WGS) entry which is preliminary data.</text>
</comment>
<keyword evidence="4 6" id="KW-0067">ATP-binding</keyword>
<dbReference type="RefSeq" id="WP_117398651.1">
    <property type="nucleotide sequence ID" value="NZ_QVNQ01000002.1"/>
</dbReference>
<evidence type="ECO:0000256" key="4">
    <source>
        <dbReference type="ARBA" id="ARBA00022840"/>
    </source>
</evidence>
<dbReference type="InterPro" id="IPR015854">
    <property type="entry name" value="ABC_transpr_LolD-like"/>
</dbReference>
<accession>A0A372GLV1</accession>